<comment type="caution">
    <text evidence="1">The sequence shown here is derived from an EMBL/GenBank/DDBJ whole genome shotgun (WGS) entry which is preliminary data.</text>
</comment>
<reference evidence="1" key="1">
    <citation type="journal article" date="2023" name="Mol. Phylogenet. Evol.">
        <title>Genome-scale phylogeny and comparative genomics of the fungal order Sordariales.</title>
        <authorList>
            <person name="Hensen N."/>
            <person name="Bonometti L."/>
            <person name="Westerberg I."/>
            <person name="Brannstrom I.O."/>
            <person name="Guillou S."/>
            <person name="Cros-Aarteil S."/>
            <person name="Calhoun S."/>
            <person name="Haridas S."/>
            <person name="Kuo A."/>
            <person name="Mondo S."/>
            <person name="Pangilinan J."/>
            <person name="Riley R."/>
            <person name="LaButti K."/>
            <person name="Andreopoulos B."/>
            <person name="Lipzen A."/>
            <person name="Chen C."/>
            <person name="Yan M."/>
            <person name="Daum C."/>
            <person name="Ng V."/>
            <person name="Clum A."/>
            <person name="Steindorff A."/>
            <person name="Ohm R.A."/>
            <person name="Martin F."/>
            <person name="Silar P."/>
            <person name="Natvig D.O."/>
            <person name="Lalanne C."/>
            <person name="Gautier V."/>
            <person name="Ament-Velasquez S.L."/>
            <person name="Kruys A."/>
            <person name="Hutchinson M.I."/>
            <person name="Powell A.J."/>
            <person name="Barry K."/>
            <person name="Miller A.N."/>
            <person name="Grigoriev I.V."/>
            <person name="Debuchy R."/>
            <person name="Gladieux P."/>
            <person name="Hiltunen Thoren M."/>
            <person name="Johannesson H."/>
        </authorList>
    </citation>
    <scope>NUCLEOTIDE SEQUENCE</scope>
    <source>
        <strain evidence="1">CBS 141.50</strain>
    </source>
</reference>
<sequence>MLSEKERRQYQVLAENAALLYQLRPSPTARHVNKRPAWAVNQDPSRFLSFDQELDLTSALAFICGVSDNPLHVVATCVEEITGRGRQKGIRAVVAINGNNPQSSIGTSTKVKDGLEAVFMQLSRVHQVDLLEYSVLRAIVDMCKHRIFSRIGSERQDAKYTKNGKQFLGTTLQCILDAISTTRRSFVGELKGIADRFARQGRQILHHLKSLETCKEKNVVSIMMDVIRAVHKLIETTSFNILLDTLTTTELAPTDRHRFTTQIAKLAQYQECTLLFLQMAKAQNIFQQAEVHLVSLEPELFKPEMPSPPGCHITSCINRCRASSGSKIKANTTEITAKLQRQGKFNTAFKSTVHEILKQSRVHAEIQLLTHYELHPVPKKPRIICSSKDSCYLCNLFIRLRGDFYTPRTHGNIYHRWWLPPVPEFAITRNRLNQELEAQIGRVTLDFMSPGSPGLMLAKNENESTVFAFSELSSTADSLMEDTPASSSNKRDEPNWLNRHRYNTWATTSPHYFPTTAAAAPPYLDTEVYSTRFQDSYDALPGFAAESTNWHRKDPFVSNRPEVSKEEGGFWAGVRNCWLFLTGQR</sequence>
<accession>A0AAN6ZK41</accession>
<dbReference type="Pfam" id="PF14441">
    <property type="entry name" value="OTT_1508_deam"/>
    <property type="match status" value="1"/>
</dbReference>
<dbReference type="GeneID" id="87814957"/>
<gene>
    <name evidence="1" type="ORF">C8A04DRAFT_15069</name>
</gene>
<organism evidence="1 2">
    <name type="scientific">Dichotomopilus funicola</name>
    <dbReference type="NCBI Taxonomy" id="1934379"/>
    <lineage>
        <taxon>Eukaryota</taxon>
        <taxon>Fungi</taxon>
        <taxon>Dikarya</taxon>
        <taxon>Ascomycota</taxon>
        <taxon>Pezizomycotina</taxon>
        <taxon>Sordariomycetes</taxon>
        <taxon>Sordariomycetidae</taxon>
        <taxon>Sordariales</taxon>
        <taxon>Chaetomiaceae</taxon>
        <taxon>Dichotomopilus</taxon>
    </lineage>
</organism>
<proteinExistence type="predicted"/>
<evidence type="ECO:0000313" key="1">
    <source>
        <dbReference type="EMBL" id="KAK4140316.1"/>
    </source>
</evidence>
<name>A0AAN6ZK41_9PEZI</name>
<dbReference type="InterPro" id="IPR027796">
    <property type="entry name" value="OTT_1508_deam-like"/>
</dbReference>
<dbReference type="AlphaFoldDB" id="A0AAN6ZK41"/>
<dbReference type="RefSeq" id="XP_062633687.1">
    <property type="nucleotide sequence ID" value="XM_062778344.1"/>
</dbReference>
<evidence type="ECO:0000313" key="2">
    <source>
        <dbReference type="Proteomes" id="UP001302676"/>
    </source>
</evidence>
<protein>
    <submittedName>
        <fullName evidence="1">Uncharacterized protein</fullName>
    </submittedName>
</protein>
<dbReference type="Proteomes" id="UP001302676">
    <property type="component" value="Unassembled WGS sequence"/>
</dbReference>
<keyword evidence="2" id="KW-1185">Reference proteome</keyword>
<dbReference type="EMBL" id="MU853635">
    <property type="protein sequence ID" value="KAK4140316.1"/>
    <property type="molecule type" value="Genomic_DNA"/>
</dbReference>
<reference evidence="1" key="2">
    <citation type="submission" date="2023-05" db="EMBL/GenBank/DDBJ databases">
        <authorList>
            <consortium name="Lawrence Berkeley National Laboratory"/>
            <person name="Steindorff A."/>
            <person name="Hensen N."/>
            <person name="Bonometti L."/>
            <person name="Westerberg I."/>
            <person name="Brannstrom I.O."/>
            <person name="Guillou S."/>
            <person name="Cros-Aarteil S."/>
            <person name="Calhoun S."/>
            <person name="Haridas S."/>
            <person name="Kuo A."/>
            <person name="Mondo S."/>
            <person name="Pangilinan J."/>
            <person name="Riley R."/>
            <person name="Labutti K."/>
            <person name="Andreopoulos B."/>
            <person name="Lipzen A."/>
            <person name="Chen C."/>
            <person name="Yanf M."/>
            <person name="Daum C."/>
            <person name="Ng V."/>
            <person name="Clum A."/>
            <person name="Ohm R."/>
            <person name="Martin F."/>
            <person name="Silar P."/>
            <person name="Natvig D."/>
            <person name="Lalanne C."/>
            <person name="Gautier V."/>
            <person name="Ament-Velasquez S.L."/>
            <person name="Kruys A."/>
            <person name="Hutchinson M.I."/>
            <person name="Powell A.J."/>
            <person name="Barry K."/>
            <person name="Miller A.N."/>
            <person name="Grigoriev I.V."/>
            <person name="Debuchy R."/>
            <person name="Gladieux P."/>
            <person name="Thoren M.H."/>
            <person name="Johannesson H."/>
        </authorList>
    </citation>
    <scope>NUCLEOTIDE SEQUENCE</scope>
    <source>
        <strain evidence="1">CBS 141.50</strain>
    </source>
</reference>